<comment type="similarity">
    <text evidence="2">Belongs to the acetate uptake transporter (AceTr) (TC 2.A.96) family.</text>
</comment>
<dbReference type="InterPro" id="IPR000791">
    <property type="entry name" value="Gpr1/Fun34/SatP-like"/>
</dbReference>
<organism evidence="7 8">
    <name type="scientific">Candida metapsilosis</name>
    <dbReference type="NCBI Taxonomy" id="273372"/>
    <lineage>
        <taxon>Eukaryota</taxon>
        <taxon>Fungi</taxon>
        <taxon>Dikarya</taxon>
        <taxon>Ascomycota</taxon>
        <taxon>Saccharomycotina</taxon>
        <taxon>Pichiomycetes</taxon>
        <taxon>Debaryomycetaceae</taxon>
        <taxon>Candida/Lodderomyces clade</taxon>
        <taxon>Candida</taxon>
    </lineage>
</organism>
<dbReference type="GO" id="GO:0005886">
    <property type="term" value="C:plasma membrane"/>
    <property type="evidence" value="ECO:0007669"/>
    <property type="project" value="TreeGrafter"/>
</dbReference>
<sequence>MANRKRTASHDYTPIDLKKALTYIKRHKKTATPTDMYRKYNVPPATISYRLHGGTSICEAHKKSQKFDVDEEEVIVQHLQGLDTMLKVLDIGSFNEFVTKHNSRVSKQVKYVSPRCTHHSPISKIHTHGEGNELVTIGGQTYYRHELMSAFVGSLNPGPAPFPKYNINAAPLGLFGFGVGCLMMGLLNARVMGITIPNIDVGMAFFYGGVGPMGAGILEFFTGNTFAFTSLISYGAYWFSYGAIFTPQFGIAAAYEGTDQLNNAVGIYLLAWTMWSFFMLMFVLKSTLMFVLLFFFLGLTYLVMACASFTNDMGVSRAGGVIGIITSVIAFYCAYAGVATPYNSYFVPPVVPLPELKFGRR</sequence>
<dbReference type="Pfam" id="PF01184">
    <property type="entry name" value="Gpr1_Fun34_YaaH"/>
    <property type="match status" value="1"/>
</dbReference>
<comment type="caution">
    <text evidence="7">The sequence shown here is derived from an EMBL/GenBank/DDBJ whole genome shotgun (WGS) entry which is preliminary data.</text>
</comment>
<evidence type="ECO:0000256" key="6">
    <source>
        <dbReference type="SAM" id="Phobius"/>
    </source>
</evidence>
<dbReference type="GeneID" id="93651903"/>
<keyword evidence="5 6" id="KW-0472">Membrane</keyword>
<feature type="transmembrane region" description="Helical" evidence="6">
    <location>
        <begin position="234"/>
        <end position="255"/>
    </location>
</feature>
<protein>
    <submittedName>
        <fullName evidence="7">Mug86</fullName>
    </submittedName>
</protein>
<name>A0A8H7ZIU2_9ASCO</name>
<dbReference type="Proteomes" id="UP000669133">
    <property type="component" value="Unassembled WGS sequence"/>
</dbReference>
<dbReference type="PANTHER" id="PTHR31123">
    <property type="entry name" value="ACCUMULATION OF DYADS PROTEIN 2-RELATED"/>
    <property type="match status" value="1"/>
</dbReference>
<feature type="transmembrane region" description="Helical" evidence="6">
    <location>
        <begin position="201"/>
        <end position="222"/>
    </location>
</feature>
<feature type="transmembrane region" description="Helical" evidence="6">
    <location>
        <begin position="321"/>
        <end position="342"/>
    </location>
</feature>
<feature type="transmembrane region" description="Helical" evidence="6">
    <location>
        <begin position="290"/>
        <end position="309"/>
    </location>
</feature>
<evidence type="ECO:0000313" key="7">
    <source>
        <dbReference type="EMBL" id="KAG5419507.1"/>
    </source>
</evidence>
<keyword evidence="3 6" id="KW-0812">Transmembrane</keyword>
<evidence type="ECO:0000256" key="4">
    <source>
        <dbReference type="ARBA" id="ARBA00022989"/>
    </source>
</evidence>
<dbReference type="AlphaFoldDB" id="A0A8H7ZIU2"/>
<comment type="subcellular location">
    <subcellularLocation>
        <location evidence="1">Membrane</location>
        <topology evidence="1">Multi-pass membrane protein</topology>
    </subcellularLocation>
</comment>
<keyword evidence="4 6" id="KW-1133">Transmembrane helix</keyword>
<dbReference type="EMBL" id="JAEOAQ010000003">
    <property type="protein sequence ID" value="KAG5419507.1"/>
    <property type="molecule type" value="Genomic_DNA"/>
</dbReference>
<accession>A0A8H7ZIU2</accession>
<dbReference type="OrthoDB" id="3648309at2759"/>
<dbReference type="RefSeq" id="XP_067548623.1">
    <property type="nucleotide sequence ID" value="XM_067692222.1"/>
</dbReference>
<dbReference type="GO" id="GO:0015123">
    <property type="term" value="F:acetate transmembrane transporter activity"/>
    <property type="evidence" value="ECO:0007669"/>
    <property type="project" value="TreeGrafter"/>
</dbReference>
<dbReference type="InterPro" id="IPR051633">
    <property type="entry name" value="AceTr"/>
</dbReference>
<reference evidence="7 8" key="1">
    <citation type="submission" date="2020-12" db="EMBL/GenBank/DDBJ databases">
        <title>Effect of drift, selection, and recombination on the evolution of hybrid genomes in Candida yeast pathogens.</title>
        <authorList>
            <person name="Mixao V."/>
            <person name="Ksiezopolska E."/>
            <person name="Saus E."/>
            <person name="Boekhout T."/>
            <person name="Gacser A."/>
            <person name="Gabaldon T."/>
        </authorList>
    </citation>
    <scope>NUCLEOTIDE SEQUENCE [LARGE SCALE GENOMIC DNA]</scope>
    <source>
        <strain evidence="7 8">BP57</strain>
    </source>
</reference>
<keyword evidence="8" id="KW-1185">Reference proteome</keyword>
<feature type="transmembrane region" description="Helical" evidence="6">
    <location>
        <begin position="267"/>
        <end position="284"/>
    </location>
</feature>
<evidence type="ECO:0000256" key="3">
    <source>
        <dbReference type="ARBA" id="ARBA00022692"/>
    </source>
</evidence>
<dbReference type="PANTHER" id="PTHR31123:SF1">
    <property type="entry name" value="ACCUMULATION OF DYADS PROTEIN 2-RELATED"/>
    <property type="match status" value="1"/>
</dbReference>
<evidence type="ECO:0000256" key="5">
    <source>
        <dbReference type="ARBA" id="ARBA00023136"/>
    </source>
</evidence>
<evidence type="ECO:0000256" key="1">
    <source>
        <dbReference type="ARBA" id="ARBA00004141"/>
    </source>
</evidence>
<gene>
    <name evidence="7" type="ORF">I9W82_003274</name>
</gene>
<feature type="transmembrane region" description="Helical" evidence="6">
    <location>
        <begin position="169"/>
        <end position="189"/>
    </location>
</feature>
<dbReference type="NCBIfam" id="NF038013">
    <property type="entry name" value="AceTr_1"/>
    <property type="match status" value="1"/>
</dbReference>
<evidence type="ECO:0000313" key="8">
    <source>
        <dbReference type="Proteomes" id="UP000669133"/>
    </source>
</evidence>
<evidence type="ECO:0000256" key="2">
    <source>
        <dbReference type="ARBA" id="ARBA00005587"/>
    </source>
</evidence>
<proteinExistence type="inferred from homology"/>